<evidence type="ECO:0000256" key="5">
    <source>
        <dbReference type="PIRNR" id="PIRNR005426"/>
    </source>
</evidence>
<evidence type="ECO:0000256" key="1">
    <source>
        <dbReference type="ARBA" id="ARBA00008366"/>
    </source>
</evidence>
<keyword evidence="4 5" id="KW-0560">Oxidoreductase</keyword>
<reference evidence="7" key="2">
    <citation type="submission" date="2021-04" db="EMBL/GenBank/DDBJ databases">
        <authorList>
            <person name="Gilroy R."/>
        </authorList>
    </citation>
    <scope>NUCLEOTIDE SEQUENCE</scope>
    <source>
        <strain evidence="7">ChiHjej12B11-16260</strain>
    </source>
</reference>
<evidence type="ECO:0000256" key="4">
    <source>
        <dbReference type="ARBA" id="ARBA00023002"/>
    </source>
</evidence>
<evidence type="ECO:0000313" key="8">
    <source>
        <dbReference type="Proteomes" id="UP000824246"/>
    </source>
</evidence>
<keyword evidence="2 5" id="KW-0285">Flavoprotein</keyword>
<dbReference type="Pfam" id="PF00881">
    <property type="entry name" value="Nitroreductase"/>
    <property type="match status" value="1"/>
</dbReference>
<evidence type="ECO:0000256" key="3">
    <source>
        <dbReference type="ARBA" id="ARBA00022643"/>
    </source>
</evidence>
<sequence length="251" mass="28449">MKDITTTLLKRTSVRRYERQPIEEEKLQLIYEAIANSPTSYNGQQYSVIAIDDQPLKEKLYELTGQKQIKTCALFLIFCADYHKVETLAQQKNIDVPPFRNTMDGIMVGAIDATIAMSNARVMAEALGLGCCCIGYVRTAAPQEVSTLLHLPQGSFIVCGLAIGYPREQPDMKPKQNEPLLIHHNRYHDEDIVPLLQQYDETISVYNRTRQGGTTENDWCGHIVGYYEEGMDNRVLNYLQSQGCGIEHEND</sequence>
<proteinExistence type="inferred from homology"/>
<dbReference type="Proteomes" id="UP000824246">
    <property type="component" value="Unassembled WGS sequence"/>
</dbReference>
<protein>
    <submittedName>
        <fullName evidence="7">Nitroreductase family protein</fullName>
    </submittedName>
</protein>
<dbReference type="InterPro" id="IPR000415">
    <property type="entry name" value="Nitroreductase-like"/>
</dbReference>
<dbReference type="PANTHER" id="PTHR43425:SF2">
    <property type="entry name" value="OXYGEN-INSENSITIVE NADPH NITROREDUCTASE"/>
    <property type="match status" value="1"/>
</dbReference>
<comment type="similarity">
    <text evidence="1 5">Belongs to the flavin oxidoreductase frp family.</text>
</comment>
<dbReference type="InterPro" id="IPR029479">
    <property type="entry name" value="Nitroreductase"/>
</dbReference>
<dbReference type="Gene3D" id="3.40.109.10">
    <property type="entry name" value="NADH Oxidase"/>
    <property type="match status" value="1"/>
</dbReference>
<name>A0A9D1VQA5_9BACT</name>
<keyword evidence="5" id="KW-0521">NADP</keyword>
<dbReference type="GO" id="GO:0016491">
    <property type="term" value="F:oxidoreductase activity"/>
    <property type="evidence" value="ECO:0007669"/>
    <property type="project" value="UniProtKB-UniRule"/>
</dbReference>
<evidence type="ECO:0000259" key="6">
    <source>
        <dbReference type="Pfam" id="PF00881"/>
    </source>
</evidence>
<dbReference type="AlphaFoldDB" id="A0A9D1VQA5"/>
<evidence type="ECO:0000313" key="7">
    <source>
        <dbReference type="EMBL" id="HIX44638.1"/>
    </source>
</evidence>
<gene>
    <name evidence="7" type="ORF">H9982_00280</name>
</gene>
<dbReference type="PANTHER" id="PTHR43425">
    <property type="entry name" value="OXYGEN-INSENSITIVE NADPH NITROREDUCTASE"/>
    <property type="match status" value="1"/>
</dbReference>
<comment type="caution">
    <text evidence="7">The sequence shown here is derived from an EMBL/GenBank/DDBJ whole genome shotgun (WGS) entry which is preliminary data.</text>
</comment>
<feature type="domain" description="Nitroreductase" evidence="6">
    <location>
        <begin position="9"/>
        <end position="165"/>
    </location>
</feature>
<evidence type="ECO:0000256" key="2">
    <source>
        <dbReference type="ARBA" id="ARBA00022630"/>
    </source>
</evidence>
<reference evidence="7" key="1">
    <citation type="journal article" date="2021" name="PeerJ">
        <title>Extensive microbial diversity within the chicken gut microbiome revealed by metagenomics and culture.</title>
        <authorList>
            <person name="Gilroy R."/>
            <person name="Ravi A."/>
            <person name="Getino M."/>
            <person name="Pursley I."/>
            <person name="Horton D.L."/>
            <person name="Alikhan N.F."/>
            <person name="Baker D."/>
            <person name="Gharbi K."/>
            <person name="Hall N."/>
            <person name="Watson M."/>
            <person name="Adriaenssens E.M."/>
            <person name="Foster-Nyarko E."/>
            <person name="Jarju S."/>
            <person name="Secka A."/>
            <person name="Antonio M."/>
            <person name="Oren A."/>
            <person name="Chaudhuri R.R."/>
            <person name="La Ragione R."/>
            <person name="Hildebrand F."/>
            <person name="Pallen M.J."/>
        </authorList>
    </citation>
    <scope>NUCLEOTIDE SEQUENCE</scope>
    <source>
        <strain evidence="7">ChiHjej12B11-16260</strain>
    </source>
</reference>
<dbReference type="EMBL" id="DXFB01000007">
    <property type="protein sequence ID" value="HIX44638.1"/>
    <property type="molecule type" value="Genomic_DNA"/>
</dbReference>
<keyword evidence="3 5" id="KW-0288">FMN</keyword>
<dbReference type="InterPro" id="IPR016446">
    <property type="entry name" value="Flavin_OxRdtase_Frp"/>
</dbReference>
<dbReference type="PIRSF" id="PIRSF005426">
    <property type="entry name" value="Frp"/>
    <property type="match status" value="1"/>
</dbReference>
<organism evidence="7 8">
    <name type="scientific">Candidatus Barnesiella excrementipullorum</name>
    <dbReference type="NCBI Taxonomy" id="2838479"/>
    <lineage>
        <taxon>Bacteria</taxon>
        <taxon>Pseudomonadati</taxon>
        <taxon>Bacteroidota</taxon>
        <taxon>Bacteroidia</taxon>
        <taxon>Bacteroidales</taxon>
        <taxon>Barnesiellaceae</taxon>
        <taxon>Barnesiella</taxon>
    </lineage>
</organism>
<accession>A0A9D1VQA5</accession>
<dbReference type="SUPFAM" id="SSF55469">
    <property type="entry name" value="FMN-dependent nitroreductase-like"/>
    <property type="match status" value="1"/>
</dbReference>